<evidence type="ECO:0000259" key="1">
    <source>
        <dbReference type="Pfam" id="PF13619"/>
    </source>
</evidence>
<dbReference type="EMBL" id="JAPCHZ010000002">
    <property type="protein sequence ID" value="MCW4451596.1"/>
    <property type="molecule type" value="Genomic_DNA"/>
</dbReference>
<accession>A0ABT3JM75</accession>
<dbReference type="RefSeq" id="WP_265143780.1">
    <property type="nucleotide sequence ID" value="NZ_JAPCHZ010000002.1"/>
</dbReference>
<protein>
    <submittedName>
        <fullName evidence="2">KTSC domain-containing protein</fullName>
    </submittedName>
</protein>
<feature type="domain" description="KTSC" evidence="1">
    <location>
        <begin position="81"/>
        <end position="117"/>
    </location>
</feature>
<comment type="caution">
    <text evidence="2">The sequence shown here is derived from an EMBL/GenBank/DDBJ whole genome shotgun (WGS) entry which is preliminary data.</text>
</comment>
<evidence type="ECO:0000313" key="2">
    <source>
        <dbReference type="EMBL" id="MCW4451596.1"/>
    </source>
</evidence>
<reference evidence="2 3" key="1">
    <citation type="submission" date="2022-10" db="EMBL/GenBank/DDBJ databases">
        <title>Kaistella sp. BT-6-1-3.</title>
        <authorList>
            <person name="Ai J."/>
            <person name="Deng Z."/>
        </authorList>
    </citation>
    <scope>NUCLEOTIDE SEQUENCE [LARGE SCALE GENOMIC DNA]</scope>
    <source>
        <strain evidence="2 3">BT6-1-3</strain>
    </source>
</reference>
<sequence length="125" mass="14648">MIKFYTIIILLLTFSCSKEKQNISECSQITTPFTTYNEAKNTVESVDFKYTDEVDTSKSSWIRGAQYYSCNGETGYLVYQTDKKEYIHQEVPVEVWEEFKNAESFGSFYNKNLKHKYRVVPQSAE</sequence>
<dbReference type="Proteomes" id="UP001209107">
    <property type="component" value="Unassembled WGS sequence"/>
</dbReference>
<gene>
    <name evidence="2" type="ORF">OK344_05180</name>
</gene>
<dbReference type="Pfam" id="PF13619">
    <property type="entry name" value="KTSC"/>
    <property type="match status" value="1"/>
</dbReference>
<dbReference type="InterPro" id="IPR025309">
    <property type="entry name" value="KTSC_dom"/>
</dbReference>
<organism evidence="2 3">
    <name type="scientific">Kaistella yananensis</name>
    <dbReference type="NCBI Taxonomy" id="2989820"/>
    <lineage>
        <taxon>Bacteria</taxon>
        <taxon>Pseudomonadati</taxon>
        <taxon>Bacteroidota</taxon>
        <taxon>Flavobacteriia</taxon>
        <taxon>Flavobacteriales</taxon>
        <taxon>Weeksellaceae</taxon>
        <taxon>Chryseobacterium group</taxon>
        <taxon>Kaistella</taxon>
    </lineage>
</organism>
<dbReference type="PROSITE" id="PS51257">
    <property type="entry name" value="PROKAR_LIPOPROTEIN"/>
    <property type="match status" value="1"/>
</dbReference>
<name>A0ABT3JM75_9FLAO</name>
<keyword evidence="3" id="KW-1185">Reference proteome</keyword>
<proteinExistence type="predicted"/>
<evidence type="ECO:0000313" key="3">
    <source>
        <dbReference type="Proteomes" id="UP001209107"/>
    </source>
</evidence>